<evidence type="ECO:0000313" key="2">
    <source>
        <dbReference type="EMBL" id="SFP25772.1"/>
    </source>
</evidence>
<evidence type="ECO:0000313" key="3">
    <source>
        <dbReference type="Proteomes" id="UP000243745"/>
    </source>
</evidence>
<accession>A0A662ZHU5</accession>
<gene>
    <name evidence="2" type="ORF">SAMN02910344_00881</name>
</gene>
<reference evidence="2 3" key="1">
    <citation type="submission" date="2016-10" db="EMBL/GenBank/DDBJ databases">
        <authorList>
            <person name="Varghese N."/>
            <person name="Submissions S."/>
        </authorList>
    </citation>
    <scope>NUCLEOTIDE SEQUENCE [LARGE SCALE GENOMIC DNA]</scope>
    <source>
        <strain evidence="2 3">DSM 1361</strain>
    </source>
</reference>
<name>A0A662ZHU5_9GAMM</name>
<feature type="transmembrane region" description="Helical" evidence="1">
    <location>
        <begin position="71"/>
        <end position="91"/>
    </location>
</feature>
<dbReference type="EMBL" id="FOXF01000011">
    <property type="protein sequence ID" value="SFP25772.1"/>
    <property type="molecule type" value="Genomic_DNA"/>
</dbReference>
<keyword evidence="1" id="KW-0812">Transmembrane</keyword>
<keyword evidence="1" id="KW-0472">Membrane</keyword>
<protein>
    <submittedName>
        <fullName evidence="2">Uncharacterized protein</fullName>
    </submittedName>
</protein>
<organism evidence="2 3">
    <name type="scientific">Ruminobacter amylophilus</name>
    <dbReference type="NCBI Taxonomy" id="867"/>
    <lineage>
        <taxon>Bacteria</taxon>
        <taxon>Pseudomonadati</taxon>
        <taxon>Pseudomonadota</taxon>
        <taxon>Gammaproteobacteria</taxon>
        <taxon>Aeromonadales</taxon>
        <taxon>Succinivibrionaceae</taxon>
        <taxon>Ruminobacter</taxon>
    </lineage>
</organism>
<dbReference type="Proteomes" id="UP000243745">
    <property type="component" value="Unassembled WGS sequence"/>
</dbReference>
<keyword evidence="3" id="KW-1185">Reference proteome</keyword>
<sequence length="99" mass="11307">MTDFPSVTQQQPSFMLFYTAGMRLSDGKHRYFDKIKTGKSLKTVINNTKRVYNAFSFKSLAQRIKCINYPIIYIITIIVLNSLSGGVVYFLEDFLPGVP</sequence>
<keyword evidence="1" id="KW-1133">Transmembrane helix</keyword>
<proteinExistence type="predicted"/>
<evidence type="ECO:0000256" key="1">
    <source>
        <dbReference type="SAM" id="Phobius"/>
    </source>
</evidence>
<dbReference type="AlphaFoldDB" id="A0A662ZHU5"/>